<evidence type="ECO:0000313" key="1">
    <source>
        <dbReference type="EMBL" id="RKV29226.1"/>
    </source>
</evidence>
<dbReference type="InterPro" id="IPR029128">
    <property type="entry name" value="ThaI"/>
</dbReference>
<accession>A0A293V1I7</accession>
<dbReference type="InterPro" id="IPR038374">
    <property type="entry name" value="ThaI_sf"/>
</dbReference>
<reference evidence="1 2" key="1">
    <citation type="submission" date="2018-04" db="EMBL/GenBank/DDBJ databases">
        <title>Complete genome sequences of Helicobacter pylori.</title>
        <authorList>
            <person name="Palau M."/>
            <person name="Minana-Galbis D."/>
        </authorList>
    </citation>
    <scope>NUCLEOTIDE SEQUENCE [LARGE SCALE GENOMIC DNA]</scope>
    <source>
        <strain evidence="1 2">B712A</strain>
    </source>
</reference>
<gene>
    <name evidence="1" type="ORF">DD751_07130</name>
</gene>
<evidence type="ECO:0000313" key="2">
    <source>
        <dbReference type="Proteomes" id="UP000267086"/>
    </source>
</evidence>
<name>A0A293V1I7_HELPX</name>
<protein>
    <recommendedName>
        <fullName evidence="3">Type II restriction endonuclease subunit R</fullName>
    </recommendedName>
</protein>
<dbReference type="RefSeq" id="WP_001193941.1">
    <property type="nucleotide sequence ID" value="NZ_JACTBF010000019.1"/>
</dbReference>
<dbReference type="Gene3D" id="3.40.600.30">
    <property type="match status" value="1"/>
</dbReference>
<dbReference type="Pfam" id="PF15514">
    <property type="entry name" value="ThaI"/>
    <property type="match status" value="1"/>
</dbReference>
<evidence type="ECO:0008006" key="3">
    <source>
        <dbReference type="Google" id="ProtNLM"/>
    </source>
</evidence>
<organism evidence="1 2">
    <name type="scientific">Helicobacter pylori</name>
    <name type="common">Campylobacter pylori</name>
    <dbReference type="NCBI Taxonomy" id="210"/>
    <lineage>
        <taxon>Bacteria</taxon>
        <taxon>Pseudomonadati</taxon>
        <taxon>Campylobacterota</taxon>
        <taxon>Epsilonproteobacteria</taxon>
        <taxon>Campylobacterales</taxon>
        <taxon>Helicobacteraceae</taxon>
        <taxon>Helicobacter</taxon>
    </lineage>
</organism>
<dbReference type="AlphaFoldDB" id="A0A293V1I7"/>
<sequence>MQTLFNDEKIILKIQEKLPYLFQLVESENSRDGKLGMEIGSARERVIIALMLYYFGKENVQTDLAITQKEIDVIVLNKPYSIKTAQTLNNIKLIWTTDVLKIQEFIESYKPNAGILFVYVCWGKEGGFYYIPSATQQEVLITKGKEFYFKLPKSGTNSRGVEISKLALLECIAHKDTLRIPIFWERTNNLKHSPYDKYLELWQS</sequence>
<dbReference type="EMBL" id="QEGO01000023">
    <property type="protein sequence ID" value="RKV29226.1"/>
    <property type="molecule type" value="Genomic_DNA"/>
</dbReference>
<comment type="caution">
    <text evidence="1">The sequence shown here is derived from an EMBL/GenBank/DDBJ whole genome shotgun (WGS) entry which is preliminary data.</text>
</comment>
<proteinExistence type="predicted"/>
<dbReference type="Proteomes" id="UP000267086">
    <property type="component" value="Unassembled WGS sequence"/>
</dbReference>